<evidence type="ECO:0000256" key="2">
    <source>
        <dbReference type="ARBA" id="ARBA00022946"/>
    </source>
</evidence>
<dbReference type="GO" id="GO:0006393">
    <property type="term" value="P:termination of mitochondrial transcription"/>
    <property type="evidence" value="ECO:0007669"/>
    <property type="project" value="TreeGrafter"/>
</dbReference>
<evidence type="ECO:0000256" key="1">
    <source>
        <dbReference type="ARBA" id="ARBA00007692"/>
    </source>
</evidence>
<dbReference type="InterPro" id="IPR038538">
    <property type="entry name" value="MTERF_sf"/>
</dbReference>
<sequence>MNSFLTTFRRLLVLEPSTPAISRTVTKIVPQPKSTTNAAESKIYEKAVRSEMTTLLGIREIDALRLLTANKKLLSASDSLIEENISTCLRHGLTKDILLRHPFLLYETNLEEKLSSLKELPLDLSVTLSFARMGTKYLRNLQLMGKVLTDRIADIQRMFNVSLERACQVLATRRFLLWKPLSELEEILSVFSEYQIEREELLRDLWVFKYSVDQITSRLGFTKQHGVKLKTWMIRCPEDVLYKHLKRESDNRDILGENSVTQYLSQKLHCSDIMAKNIIKKHPQLQNKSLLKINLMIDLLYKYGFTPMHICRVPKVLLHSRKTSEMRLKQLKAFGKLPDSLYILTKSQKQYLQHLDNLVKENTKSLTAL</sequence>
<protein>
    <recommendedName>
        <fullName evidence="6">Mitochondrial transcription termination factor</fullName>
    </recommendedName>
</protein>
<gene>
    <name evidence="4" type="primary">109538607</name>
    <name evidence="3" type="ORF">YQE_07291</name>
</gene>
<keyword evidence="5" id="KW-1185">Reference proteome</keyword>
<name>N6TEY3_DENPD</name>
<dbReference type="OrthoDB" id="75923at2759"/>
<dbReference type="PANTHER" id="PTHR15437">
    <property type="entry name" value="TRANSCRIPTION TERMINATION FACTOR, MITOCHONDRIAL"/>
    <property type="match status" value="1"/>
</dbReference>
<keyword evidence="2" id="KW-0809">Transit peptide</keyword>
<evidence type="ECO:0000313" key="5">
    <source>
        <dbReference type="Proteomes" id="UP000019118"/>
    </source>
</evidence>
<accession>N6TEY3</accession>
<dbReference type="Proteomes" id="UP000019118">
    <property type="component" value="Unassembled WGS sequence"/>
</dbReference>
<evidence type="ECO:0000313" key="3">
    <source>
        <dbReference type="EMBL" id="ENN76328.1"/>
    </source>
</evidence>
<dbReference type="OMA" id="FRYTPKS"/>
<evidence type="ECO:0000313" key="4">
    <source>
        <dbReference type="EnsemblMetazoa" id="XP_019761479.1"/>
    </source>
</evidence>
<dbReference type="Gene3D" id="1.25.70.10">
    <property type="entry name" value="Transcription termination factor 3, mitochondrial"/>
    <property type="match status" value="1"/>
</dbReference>
<dbReference type="EnsemblMetazoa" id="XM_019905920.1">
    <property type="protein sequence ID" value="XP_019761479.1"/>
    <property type="gene ID" value="LOC109538607"/>
</dbReference>
<dbReference type="GO" id="GO:0003676">
    <property type="term" value="F:nucleic acid binding"/>
    <property type="evidence" value="ECO:0007669"/>
    <property type="project" value="InterPro"/>
</dbReference>
<comment type="similarity">
    <text evidence="1">Belongs to the mTERF family.</text>
</comment>
<dbReference type="AlphaFoldDB" id="N6TEY3"/>
<evidence type="ECO:0008006" key="6">
    <source>
        <dbReference type="Google" id="ProtNLM"/>
    </source>
</evidence>
<dbReference type="KEGG" id="dpa:109538607"/>
<dbReference type="GO" id="GO:0005759">
    <property type="term" value="C:mitochondrial matrix"/>
    <property type="evidence" value="ECO:0007669"/>
    <property type="project" value="TreeGrafter"/>
</dbReference>
<feature type="non-terminal residue" evidence="3">
    <location>
        <position position="1"/>
    </location>
</feature>
<organism evidence="3">
    <name type="scientific">Dendroctonus ponderosae</name>
    <name type="common">Mountain pine beetle</name>
    <dbReference type="NCBI Taxonomy" id="77166"/>
    <lineage>
        <taxon>Eukaryota</taxon>
        <taxon>Metazoa</taxon>
        <taxon>Ecdysozoa</taxon>
        <taxon>Arthropoda</taxon>
        <taxon>Hexapoda</taxon>
        <taxon>Insecta</taxon>
        <taxon>Pterygota</taxon>
        <taxon>Neoptera</taxon>
        <taxon>Endopterygota</taxon>
        <taxon>Coleoptera</taxon>
        <taxon>Polyphaga</taxon>
        <taxon>Cucujiformia</taxon>
        <taxon>Curculionidae</taxon>
        <taxon>Scolytinae</taxon>
        <taxon>Dendroctonus</taxon>
    </lineage>
</organism>
<dbReference type="InterPro" id="IPR003690">
    <property type="entry name" value="MTERF"/>
</dbReference>
<proteinExistence type="inferred from homology"/>
<dbReference type="EMBL" id="KB740984">
    <property type="protein sequence ID" value="ENN76328.1"/>
    <property type="molecule type" value="Genomic_DNA"/>
</dbReference>
<dbReference type="HOGENOM" id="CLU_750656_0_0_1"/>
<dbReference type="PANTHER" id="PTHR15437:SF6">
    <property type="entry name" value="TRANSCRIPTION TERMINATION FACTOR, MITOCHONDRIAL"/>
    <property type="match status" value="1"/>
</dbReference>
<reference evidence="3 5" key="1">
    <citation type="journal article" date="2013" name="Genome Biol.">
        <title>Draft genome of the mountain pine beetle, Dendroctonus ponderosae Hopkins, a major forest pest.</title>
        <authorList>
            <person name="Keeling C.I."/>
            <person name="Yuen M.M."/>
            <person name="Liao N.Y."/>
            <person name="Docking T.R."/>
            <person name="Chan S.K."/>
            <person name="Taylor G.A."/>
            <person name="Palmquist D.L."/>
            <person name="Jackman S.D."/>
            <person name="Nguyen A."/>
            <person name="Li M."/>
            <person name="Henderson H."/>
            <person name="Janes J.K."/>
            <person name="Zhao Y."/>
            <person name="Pandoh P."/>
            <person name="Moore R."/>
            <person name="Sperling F.A."/>
            <person name="Huber D.P."/>
            <person name="Birol I."/>
            <person name="Jones S.J."/>
            <person name="Bohlmann J."/>
        </authorList>
    </citation>
    <scope>NUCLEOTIDE SEQUENCE</scope>
</reference>
<reference evidence="4" key="2">
    <citation type="submission" date="2024-08" db="UniProtKB">
        <authorList>
            <consortium name="EnsemblMetazoa"/>
        </authorList>
    </citation>
    <scope>IDENTIFICATION</scope>
</reference>